<name>A0ABW7FUG9_9BURK</name>
<keyword evidence="2" id="KW-1185">Reference proteome</keyword>
<proteinExistence type="predicted"/>
<protein>
    <submittedName>
        <fullName evidence="1">Uncharacterized protein</fullName>
    </submittedName>
</protein>
<dbReference type="Proteomes" id="UP001606099">
    <property type="component" value="Unassembled WGS sequence"/>
</dbReference>
<comment type="caution">
    <text evidence="1">The sequence shown here is derived from an EMBL/GenBank/DDBJ whole genome shotgun (WGS) entry which is preliminary data.</text>
</comment>
<evidence type="ECO:0000313" key="1">
    <source>
        <dbReference type="EMBL" id="MFG6447972.1"/>
    </source>
</evidence>
<accession>A0ABW7FUG9</accession>
<reference evidence="1 2" key="1">
    <citation type="submission" date="2024-08" db="EMBL/GenBank/DDBJ databases">
        <authorList>
            <person name="Lu H."/>
        </authorList>
    </citation>
    <scope>NUCLEOTIDE SEQUENCE [LARGE SCALE GENOMIC DNA]</scope>
    <source>
        <strain evidence="1 2">BYS180W</strain>
    </source>
</reference>
<organism evidence="1 2">
    <name type="scientific">Roseateles rivi</name>
    <dbReference type="NCBI Taxonomy" id="3299028"/>
    <lineage>
        <taxon>Bacteria</taxon>
        <taxon>Pseudomonadati</taxon>
        <taxon>Pseudomonadota</taxon>
        <taxon>Betaproteobacteria</taxon>
        <taxon>Burkholderiales</taxon>
        <taxon>Sphaerotilaceae</taxon>
        <taxon>Roseateles</taxon>
    </lineage>
</organism>
<evidence type="ECO:0000313" key="2">
    <source>
        <dbReference type="Proteomes" id="UP001606099"/>
    </source>
</evidence>
<dbReference type="RefSeq" id="WP_394459823.1">
    <property type="nucleotide sequence ID" value="NZ_JBIGHZ010000002.1"/>
</dbReference>
<dbReference type="EMBL" id="JBIGHZ010000002">
    <property type="protein sequence ID" value="MFG6447972.1"/>
    <property type="molecule type" value="Genomic_DNA"/>
</dbReference>
<sequence>MPYLFLTALPAAYSPYKLQAHRIYTDMAQPWVMGYERNIDVRDFWTFVDIDTERQRAAQNP</sequence>
<gene>
    <name evidence="1" type="ORF">ACG0Z6_06885</name>
</gene>